<dbReference type="Proteomes" id="UP000008461">
    <property type="component" value="Chromosome"/>
</dbReference>
<feature type="transmembrane region" description="Helical" evidence="5">
    <location>
        <begin position="403"/>
        <end position="423"/>
    </location>
</feature>
<feature type="transmembrane region" description="Helical" evidence="5">
    <location>
        <begin position="263"/>
        <end position="278"/>
    </location>
</feature>
<evidence type="ECO:0000313" key="8">
    <source>
        <dbReference type="Proteomes" id="UP000008461"/>
    </source>
</evidence>
<evidence type="ECO:0000256" key="2">
    <source>
        <dbReference type="ARBA" id="ARBA00022692"/>
    </source>
</evidence>
<sequence length="483" mass="55981">MRANQLMQQLRKTSELQVLFWGLALITLLSIWAGVALNFIYLAGLPLLVLAIYWTMMDIRTIYFLLMACIPLSTEVVLPNGFGTDLPDEPLIVGLFLVSIPFLFHNIHRISSKFILHPISLLLLLHFSWILLCTLQSKLLFVSVKYLLAKSWYIVVFYCLTGYFIDRKEQYQRLFWWVFWPLIFTVVVIVSRHALTGFSFAEINFVLRPFYRNHVSYAGLLALFFPLMWFAPIQFPRFSIKWYLFIGAMGLMLLAIYFTYTRAAYIAVVMAAGAYFIIKWRLMRPVLAVAGVALVIGFLYLSYDNNYLDFAPDFNKTISHENFGNLMEATYKMEDISTMERVYRWVAAFQMSLDRPWMGFGPGNFVNFYQSYTVTSFQTYVSDNPEGSGVHCYYLMTLVEQGYIGLILFIALSFLVLIQAEKIYHRCTDPTRQRIIMAVTLCTVVMDAFLLINDMVETDKMGSFFFVCMAVLVNQDLENSKQQ</sequence>
<feature type="transmembrane region" description="Helical" evidence="5">
    <location>
        <begin position="144"/>
        <end position="165"/>
    </location>
</feature>
<dbReference type="STRING" id="760192.Halhy_3065"/>
<feature type="transmembrane region" description="Helical" evidence="5">
    <location>
        <begin position="285"/>
        <end position="303"/>
    </location>
</feature>
<dbReference type="GO" id="GO:0016020">
    <property type="term" value="C:membrane"/>
    <property type="evidence" value="ECO:0007669"/>
    <property type="project" value="UniProtKB-SubCell"/>
</dbReference>
<name>F4KPJ0_HALH1</name>
<feature type="domain" description="O-antigen ligase-related" evidence="6">
    <location>
        <begin position="248"/>
        <end position="410"/>
    </location>
</feature>
<keyword evidence="8" id="KW-1185">Reference proteome</keyword>
<dbReference type="RefSeq" id="WP_013765471.1">
    <property type="nucleotide sequence ID" value="NC_015510.1"/>
</dbReference>
<organism evidence="7 8">
    <name type="scientific">Haliscomenobacter hydrossis (strain ATCC 27775 / DSM 1100 / LMG 10767 / O)</name>
    <dbReference type="NCBI Taxonomy" id="760192"/>
    <lineage>
        <taxon>Bacteria</taxon>
        <taxon>Pseudomonadati</taxon>
        <taxon>Bacteroidota</taxon>
        <taxon>Saprospiria</taxon>
        <taxon>Saprospirales</taxon>
        <taxon>Haliscomenobacteraceae</taxon>
        <taxon>Haliscomenobacter</taxon>
    </lineage>
</organism>
<dbReference type="InterPro" id="IPR051533">
    <property type="entry name" value="WaaL-like"/>
</dbReference>
<evidence type="ECO:0000256" key="5">
    <source>
        <dbReference type="SAM" id="Phobius"/>
    </source>
</evidence>
<evidence type="ECO:0000259" key="6">
    <source>
        <dbReference type="Pfam" id="PF04932"/>
    </source>
</evidence>
<dbReference type="AlphaFoldDB" id="F4KPJ0"/>
<feature type="transmembrane region" description="Helical" evidence="5">
    <location>
        <begin position="114"/>
        <end position="132"/>
    </location>
</feature>
<proteinExistence type="predicted"/>
<dbReference type="PANTHER" id="PTHR37422">
    <property type="entry name" value="TEICHURONIC ACID BIOSYNTHESIS PROTEIN TUAE"/>
    <property type="match status" value="1"/>
</dbReference>
<evidence type="ECO:0000256" key="4">
    <source>
        <dbReference type="ARBA" id="ARBA00023136"/>
    </source>
</evidence>
<accession>F4KPJ0</accession>
<dbReference type="KEGG" id="hhy:Halhy_3065"/>
<dbReference type="InterPro" id="IPR007016">
    <property type="entry name" value="O-antigen_ligase-rel_domated"/>
</dbReference>
<dbReference type="PANTHER" id="PTHR37422:SF13">
    <property type="entry name" value="LIPOPOLYSACCHARIDE BIOSYNTHESIS PROTEIN PA4999-RELATED"/>
    <property type="match status" value="1"/>
</dbReference>
<dbReference type="EMBL" id="CP002691">
    <property type="protein sequence ID" value="AEE50928.1"/>
    <property type="molecule type" value="Genomic_DNA"/>
</dbReference>
<feature type="transmembrane region" description="Helical" evidence="5">
    <location>
        <begin position="16"/>
        <end position="33"/>
    </location>
</feature>
<evidence type="ECO:0000256" key="3">
    <source>
        <dbReference type="ARBA" id="ARBA00022989"/>
    </source>
</evidence>
<reference evidence="7 8" key="1">
    <citation type="journal article" date="2011" name="Stand. Genomic Sci.">
        <title>Complete genome sequence of Haliscomenobacter hydrossis type strain (O).</title>
        <authorList>
            <consortium name="US DOE Joint Genome Institute (JGI-PGF)"/>
            <person name="Daligault H."/>
            <person name="Lapidus A."/>
            <person name="Zeytun A."/>
            <person name="Nolan M."/>
            <person name="Lucas S."/>
            <person name="Del Rio T.G."/>
            <person name="Tice H."/>
            <person name="Cheng J.F."/>
            <person name="Tapia R."/>
            <person name="Han C."/>
            <person name="Goodwin L."/>
            <person name="Pitluck S."/>
            <person name="Liolios K."/>
            <person name="Pagani I."/>
            <person name="Ivanova N."/>
            <person name="Huntemann M."/>
            <person name="Mavromatis K."/>
            <person name="Mikhailova N."/>
            <person name="Pati A."/>
            <person name="Chen A."/>
            <person name="Palaniappan K."/>
            <person name="Land M."/>
            <person name="Hauser L."/>
            <person name="Brambilla E.M."/>
            <person name="Rohde M."/>
            <person name="Verbarg S."/>
            <person name="Goker M."/>
            <person name="Bristow J."/>
            <person name="Eisen J.A."/>
            <person name="Markowitz V."/>
            <person name="Hugenholtz P."/>
            <person name="Kyrpides N.C."/>
            <person name="Klenk H.P."/>
            <person name="Woyke T."/>
        </authorList>
    </citation>
    <scope>NUCLEOTIDE SEQUENCE [LARGE SCALE GENOMIC DNA]</scope>
    <source>
        <strain evidence="8">ATCC 27775 / DSM 1100 / LMG 10767 / O</strain>
    </source>
</reference>
<dbReference type="HOGENOM" id="CLU_568317_0_0_10"/>
<keyword evidence="4 5" id="KW-0472">Membrane</keyword>
<dbReference type="eggNOG" id="COG3307">
    <property type="taxonomic scope" value="Bacteria"/>
</dbReference>
<feature type="transmembrane region" description="Helical" evidence="5">
    <location>
        <begin position="240"/>
        <end position="257"/>
    </location>
</feature>
<evidence type="ECO:0000313" key="7">
    <source>
        <dbReference type="EMBL" id="AEE50928.1"/>
    </source>
</evidence>
<evidence type="ECO:0000256" key="1">
    <source>
        <dbReference type="ARBA" id="ARBA00004141"/>
    </source>
</evidence>
<dbReference type="Pfam" id="PF04932">
    <property type="entry name" value="Wzy_C"/>
    <property type="match status" value="1"/>
</dbReference>
<keyword evidence="3 5" id="KW-1133">Transmembrane helix</keyword>
<reference key="2">
    <citation type="submission" date="2011-04" db="EMBL/GenBank/DDBJ databases">
        <title>Complete sequence of chromosome of Haliscomenobacter hydrossis DSM 1100.</title>
        <authorList>
            <consortium name="US DOE Joint Genome Institute (JGI-PGF)"/>
            <person name="Lucas S."/>
            <person name="Han J."/>
            <person name="Lapidus A."/>
            <person name="Bruce D."/>
            <person name="Goodwin L."/>
            <person name="Pitluck S."/>
            <person name="Peters L."/>
            <person name="Kyrpides N."/>
            <person name="Mavromatis K."/>
            <person name="Ivanova N."/>
            <person name="Ovchinnikova G."/>
            <person name="Pagani I."/>
            <person name="Daligault H."/>
            <person name="Detter J.C."/>
            <person name="Han C."/>
            <person name="Land M."/>
            <person name="Hauser L."/>
            <person name="Markowitz V."/>
            <person name="Cheng J.-F."/>
            <person name="Hugenholtz P."/>
            <person name="Woyke T."/>
            <person name="Wu D."/>
            <person name="Verbarg S."/>
            <person name="Frueling A."/>
            <person name="Brambilla E."/>
            <person name="Klenk H.-P."/>
            <person name="Eisen J.A."/>
        </authorList>
    </citation>
    <scope>NUCLEOTIDE SEQUENCE</scope>
    <source>
        <strain>DSM 1100</strain>
    </source>
</reference>
<feature type="transmembrane region" description="Helical" evidence="5">
    <location>
        <begin position="174"/>
        <end position="195"/>
    </location>
</feature>
<protein>
    <submittedName>
        <fullName evidence="7">O-antigen polymerase</fullName>
    </submittedName>
</protein>
<feature type="transmembrane region" description="Helical" evidence="5">
    <location>
        <begin position="435"/>
        <end position="452"/>
    </location>
</feature>
<gene>
    <name evidence="7" type="ordered locus">Halhy_3065</name>
</gene>
<comment type="subcellular location">
    <subcellularLocation>
        <location evidence="1">Membrane</location>
        <topology evidence="1">Multi-pass membrane protein</topology>
    </subcellularLocation>
</comment>
<feature type="transmembrane region" description="Helical" evidence="5">
    <location>
        <begin position="215"/>
        <end position="233"/>
    </location>
</feature>
<feature type="transmembrane region" description="Helical" evidence="5">
    <location>
        <begin position="90"/>
        <end position="107"/>
    </location>
</feature>
<keyword evidence="2 5" id="KW-0812">Transmembrane</keyword>